<dbReference type="Pfam" id="PF00903">
    <property type="entry name" value="Glyoxalase"/>
    <property type="match status" value="1"/>
</dbReference>
<reference evidence="3" key="1">
    <citation type="journal article" date="2019" name="Int. J. Syst. Evol. Microbiol.">
        <title>The Global Catalogue of Microorganisms (GCM) 10K type strain sequencing project: providing services to taxonomists for standard genome sequencing and annotation.</title>
        <authorList>
            <consortium name="The Broad Institute Genomics Platform"/>
            <consortium name="The Broad Institute Genome Sequencing Center for Infectious Disease"/>
            <person name="Wu L."/>
            <person name="Ma J."/>
        </authorList>
    </citation>
    <scope>NUCLEOTIDE SEQUENCE [LARGE SCALE GENOMIC DNA]</scope>
    <source>
        <strain evidence="3">JCM 32206</strain>
    </source>
</reference>
<name>A0ABP8PJ73_9NOCA</name>
<evidence type="ECO:0000313" key="3">
    <source>
        <dbReference type="Proteomes" id="UP001501183"/>
    </source>
</evidence>
<keyword evidence="3" id="KW-1185">Reference proteome</keyword>
<dbReference type="InterPro" id="IPR037523">
    <property type="entry name" value="VOC_core"/>
</dbReference>
<evidence type="ECO:0000313" key="2">
    <source>
        <dbReference type="EMBL" id="GAA4488161.1"/>
    </source>
</evidence>
<dbReference type="PANTHER" id="PTHR36503:SF1">
    <property type="entry name" value="BLR2520 PROTEIN"/>
    <property type="match status" value="1"/>
</dbReference>
<evidence type="ECO:0000259" key="1">
    <source>
        <dbReference type="PROSITE" id="PS51819"/>
    </source>
</evidence>
<dbReference type="Proteomes" id="UP001501183">
    <property type="component" value="Unassembled WGS sequence"/>
</dbReference>
<dbReference type="PROSITE" id="PS51819">
    <property type="entry name" value="VOC"/>
    <property type="match status" value="1"/>
</dbReference>
<dbReference type="Gene3D" id="3.10.180.10">
    <property type="entry name" value="2,3-Dihydroxybiphenyl 1,2-Dioxygenase, domain 1"/>
    <property type="match status" value="1"/>
</dbReference>
<dbReference type="InterPro" id="IPR004360">
    <property type="entry name" value="Glyas_Fos-R_dOase_dom"/>
</dbReference>
<dbReference type="RefSeq" id="WP_345351351.1">
    <property type="nucleotide sequence ID" value="NZ_BAABFB010000072.1"/>
</dbReference>
<dbReference type="InterPro" id="IPR029068">
    <property type="entry name" value="Glyas_Bleomycin-R_OHBP_Dase"/>
</dbReference>
<accession>A0ABP8PJ73</accession>
<organism evidence="2 3">
    <name type="scientific">Rhodococcus olei</name>
    <dbReference type="NCBI Taxonomy" id="2161675"/>
    <lineage>
        <taxon>Bacteria</taxon>
        <taxon>Bacillati</taxon>
        <taxon>Actinomycetota</taxon>
        <taxon>Actinomycetes</taxon>
        <taxon>Mycobacteriales</taxon>
        <taxon>Nocardiaceae</taxon>
        <taxon>Rhodococcus</taxon>
    </lineage>
</organism>
<dbReference type="PANTHER" id="PTHR36503">
    <property type="entry name" value="BLR2520 PROTEIN"/>
    <property type="match status" value="1"/>
</dbReference>
<dbReference type="EMBL" id="BAABFB010000072">
    <property type="protein sequence ID" value="GAA4488161.1"/>
    <property type="molecule type" value="Genomic_DNA"/>
</dbReference>
<feature type="domain" description="VOC" evidence="1">
    <location>
        <begin position="4"/>
        <end position="139"/>
    </location>
</feature>
<comment type="caution">
    <text evidence="2">The sequence shown here is derived from an EMBL/GenBank/DDBJ whole genome shotgun (WGS) entry which is preliminary data.</text>
</comment>
<sequence length="142" mass="15334">MRRRIIFITLAVDDLDRSVAFYRDGLGWHTEGIVARELHDEVTDAGGTIALFALDGGLMIGLYERTNLAKDAGMPVGARSSTEFSLGIPAESRAEVDTLLAQAEAAGGTLPAAAHMRPWGIYSGYFADPDGHLWEVVWNSNA</sequence>
<protein>
    <recommendedName>
        <fullName evidence="1">VOC domain-containing protein</fullName>
    </recommendedName>
</protein>
<dbReference type="SUPFAM" id="SSF54593">
    <property type="entry name" value="Glyoxalase/Bleomycin resistance protein/Dihydroxybiphenyl dioxygenase"/>
    <property type="match status" value="1"/>
</dbReference>
<proteinExistence type="predicted"/>
<gene>
    <name evidence="2" type="ORF">GCM10023094_47550</name>
</gene>